<dbReference type="EMBL" id="CACRXK020023409">
    <property type="protein sequence ID" value="CAB4037734.1"/>
    <property type="molecule type" value="Genomic_DNA"/>
</dbReference>
<organism evidence="1 2">
    <name type="scientific">Paramuricea clavata</name>
    <name type="common">Red gorgonian</name>
    <name type="synonym">Violescent sea-whip</name>
    <dbReference type="NCBI Taxonomy" id="317549"/>
    <lineage>
        <taxon>Eukaryota</taxon>
        <taxon>Metazoa</taxon>
        <taxon>Cnidaria</taxon>
        <taxon>Anthozoa</taxon>
        <taxon>Octocorallia</taxon>
        <taxon>Malacalcyonacea</taxon>
        <taxon>Plexauridae</taxon>
        <taxon>Paramuricea</taxon>
    </lineage>
</organism>
<accession>A0A6S7K4Z6</accession>
<name>A0A6S7K4Z6_PARCT</name>
<proteinExistence type="predicted"/>
<evidence type="ECO:0000313" key="2">
    <source>
        <dbReference type="Proteomes" id="UP001152795"/>
    </source>
</evidence>
<protein>
    <submittedName>
        <fullName evidence="1">Uncharacterized protein</fullName>
    </submittedName>
</protein>
<evidence type="ECO:0000313" key="1">
    <source>
        <dbReference type="EMBL" id="CAB4037734.1"/>
    </source>
</evidence>
<keyword evidence="2" id="KW-1185">Reference proteome</keyword>
<dbReference type="Pfam" id="PF00078">
    <property type="entry name" value="RVT_1"/>
    <property type="match status" value="1"/>
</dbReference>
<dbReference type="OrthoDB" id="5983390at2759"/>
<dbReference type="PANTHER" id="PTHR33332">
    <property type="entry name" value="REVERSE TRANSCRIPTASE DOMAIN-CONTAINING PROTEIN"/>
    <property type="match status" value="1"/>
</dbReference>
<dbReference type="AlphaFoldDB" id="A0A6S7K4Z6"/>
<dbReference type="SUPFAM" id="SSF56672">
    <property type="entry name" value="DNA/RNA polymerases"/>
    <property type="match status" value="1"/>
</dbReference>
<dbReference type="Proteomes" id="UP001152795">
    <property type="component" value="Unassembled WGS sequence"/>
</dbReference>
<sequence>MALIKSQHQWLEWLDKNANYVRVLSFDFSKAFDSVPHDLLFEKVKKLPINPYVVNWLISFLENRIQRVMVDGMVTEYLHINRGVPQGTVLGPVLFSIMVDDIKTADPSNALVKFADDLTLGVPGNESGDTSRSEAACLQDWAEENRMPLNLEKTYEMVVPRHTSVALPQLIPSIKRKTWLKLLGVTLQDNPCNWDLHFEEMLKKASGRMYIMRVCKYYGLSIKQLDLLFDSLIMSIFTFAIELWGCAYDGKYLNQIDKFIKRAHKNGYISKRTHIKEIHDKRDKKLWNKITSTEDNALLELLPEKRSRLLRPRGHEYELPLVRTEGFKRSFINRCLYNFV</sequence>
<dbReference type="InterPro" id="IPR043502">
    <property type="entry name" value="DNA/RNA_pol_sf"/>
</dbReference>
<dbReference type="PROSITE" id="PS50878">
    <property type="entry name" value="RT_POL"/>
    <property type="match status" value="1"/>
</dbReference>
<gene>
    <name evidence="1" type="ORF">PACLA_8A076244</name>
</gene>
<dbReference type="InterPro" id="IPR000477">
    <property type="entry name" value="RT_dom"/>
</dbReference>
<comment type="caution">
    <text evidence="1">The sequence shown here is derived from an EMBL/GenBank/DDBJ whole genome shotgun (WGS) entry which is preliminary data.</text>
</comment>
<reference evidence="1" key="1">
    <citation type="submission" date="2020-04" db="EMBL/GenBank/DDBJ databases">
        <authorList>
            <person name="Alioto T."/>
            <person name="Alioto T."/>
            <person name="Gomez Garrido J."/>
        </authorList>
    </citation>
    <scope>NUCLEOTIDE SEQUENCE</scope>
    <source>
        <strain evidence="1">A484AB</strain>
    </source>
</reference>